<keyword evidence="3 8" id="KW-0812">Transmembrane</keyword>
<feature type="transmembrane region" description="Helical" evidence="8">
    <location>
        <begin position="1465"/>
        <end position="1489"/>
    </location>
</feature>
<evidence type="ECO:0000256" key="5">
    <source>
        <dbReference type="ARBA" id="ARBA00023136"/>
    </source>
</evidence>
<evidence type="ECO:0000256" key="4">
    <source>
        <dbReference type="ARBA" id="ARBA00022989"/>
    </source>
</evidence>
<dbReference type="GO" id="GO:0045879">
    <property type="term" value="P:negative regulation of smoothened signaling pathway"/>
    <property type="evidence" value="ECO:0007669"/>
    <property type="project" value="TreeGrafter"/>
</dbReference>
<dbReference type="Gene3D" id="1.20.1640.10">
    <property type="entry name" value="Multidrug efflux transporter AcrB transmembrane domain"/>
    <property type="match status" value="2"/>
</dbReference>
<dbReference type="PANTHER" id="PTHR46022:SF1">
    <property type="entry name" value="PROTEIN PATCHED"/>
    <property type="match status" value="1"/>
</dbReference>
<feature type="transmembrane region" description="Helical" evidence="8">
    <location>
        <begin position="136"/>
        <end position="157"/>
    </location>
</feature>
<feature type="region of interest" description="Disordered" evidence="7">
    <location>
        <begin position="445"/>
        <end position="543"/>
    </location>
</feature>
<dbReference type="InterPro" id="IPR053958">
    <property type="entry name" value="HMGCR/SNAP/NPC1-like_SSD"/>
</dbReference>
<comment type="subcellular location">
    <subcellularLocation>
        <location evidence="1">Membrane</location>
        <topology evidence="1">Multi-pass membrane protein</topology>
    </subcellularLocation>
</comment>
<comment type="similarity">
    <text evidence="2">Belongs to the patched family.</text>
</comment>
<feature type="transmembrane region" description="Helical" evidence="8">
    <location>
        <begin position="1156"/>
        <end position="1176"/>
    </location>
</feature>
<evidence type="ECO:0000313" key="10">
    <source>
        <dbReference type="Proteomes" id="UP000036681"/>
    </source>
</evidence>
<dbReference type="GO" id="GO:0018996">
    <property type="term" value="P:molting cycle, collagen and cuticulin-based cuticle"/>
    <property type="evidence" value="ECO:0007669"/>
    <property type="project" value="UniProtKB-ARBA"/>
</dbReference>
<evidence type="ECO:0000256" key="3">
    <source>
        <dbReference type="ARBA" id="ARBA00022692"/>
    </source>
</evidence>
<feature type="transmembrane region" description="Helical" evidence="8">
    <location>
        <begin position="1342"/>
        <end position="1361"/>
    </location>
</feature>
<dbReference type="InterPro" id="IPR000731">
    <property type="entry name" value="SSD"/>
</dbReference>
<feature type="region of interest" description="Disordered" evidence="7">
    <location>
        <begin position="1525"/>
        <end position="1546"/>
    </location>
</feature>
<evidence type="ECO:0000313" key="11">
    <source>
        <dbReference type="WBParaSite" id="ALUE_0000925601-mRNA-1"/>
    </source>
</evidence>
<feature type="transmembrane region" description="Helical" evidence="8">
    <location>
        <begin position="1395"/>
        <end position="1416"/>
    </location>
</feature>
<protein>
    <submittedName>
        <fullName evidence="11">SSD domain-containing protein</fullName>
    </submittedName>
</protein>
<dbReference type="FunFam" id="1.20.1640.10:FF:000031">
    <property type="entry name" value="PaTChed family"/>
    <property type="match status" value="1"/>
</dbReference>
<feature type="transmembrane region" description="Helical" evidence="8">
    <location>
        <begin position="845"/>
        <end position="866"/>
    </location>
</feature>
<evidence type="ECO:0000259" key="9">
    <source>
        <dbReference type="PROSITE" id="PS50156"/>
    </source>
</evidence>
<feature type="compositionally biased region" description="Polar residues" evidence="7">
    <location>
        <begin position="453"/>
        <end position="463"/>
    </location>
</feature>
<evidence type="ECO:0000256" key="1">
    <source>
        <dbReference type="ARBA" id="ARBA00004141"/>
    </source>
</evidence>
<dbReference type="GO" id="GO:0097108">
    <property type="term" value="F:hedgehog family protein binding"/>
    <property type="evidence" value="ECO:0007669"/>
    <property type="project" value="TreeGrafter"/>
</dbReference>
<dbReference type="GO" id="GO:0005119">
    <property type="term" value="F:smoothened binding"/>
    <property type="evidence" value="ECO:0007669"/>
    <property type="project" value="TreeGrafter"/>
</dbReference>
<feature type="compositionally biased region" description="Polar residues" evidence="7">
    <location>
        <begin position="1536"/>
        <end position="1546"/>
    </location>
</feature>
<dbReference type="PANTHER" id="PTHR46022">
    <property type="entry name" value="PROTEIN PATCHED"/>
    <property type="match status" value="1"/>
</dbReference>
<keyword evidence="6" id="KW-0325">Glycoprotein</keyword>
<evidence type="ECO:0000256" key="7">
    <source>
        <dbReference type="SAM" id="MobiDB-lite"/>
    </source>
</evidence>
<reference evidence="11" key="1">
    <citation type="submission" date="2023-03" db="UniProtKB">
        <authorList>
            <consortium name="WormBaseParasite"/>
        </authorList>
    </citation>
    <scope>IDENTIFICATION</scope>
</reference>
<feature type="transmembrane region" description="Helical" evidence="8">
    <location>
        <begin position="772"/>
        <end position="792"/>
    </location>
</feature>
<dbReference type="WBParaSite" id="ALUE_0000925601-mRNA-1">
    <property type="protein sequence ID" value="ALUE_0000925601-mRNA-1"/>
    <property type="gene ID" value="ALUE_0000925601"/>
</dbReference>
<dbReference type="GO" id="GO:0005886">
    <property type="term" value="C:plasma membrane"/>
    <property type="evidence" value="ECO:0007669"/>
    <property type="project" value="TreeGrafter"/>
</dbReference>
<feature type="transmembrane region" description="Helical" evidence="8">
    <location>
        <begin position="804"/>
        <end position="824"/>
    </location>
</feature>
<dbReference type="Proteomes" id="UP000036681">
    <property type="component" value="Unplaced"/>
</dbReference>
<evidence type="ECO:0000256" key="8">
    <source>
        <dbReference type="SAM" id="Phobius"/>
    </source>
</evidence>
<keyword evidence="10" id="KW-1185">Reference proteome</keyword>
<keyword evidence="5 8" id="KW-0472">Membrane</keyword>
<evidence type="ECO:0000256" key="2">
    <source>
        <dbReference type="ARBA" id="ARBA00005585"/>
    </source>
</evidence>
<accession>A0A9J2PI08</accession>
<organism evidence="10 11">
    <name type="scientific">Ascaris lumbricoides</name>
    <name type="common">Giant roundworm</name>
    <dbReference type="NCBI Taxonomy" id="6252"/>
    <lineage>
        <taxon>Eukaryota</taxon>
        <taxon>Metazoa</taxon>
        <taxon>Ecdysozoa</taxon>
        <taxon>Nematoda</taxon>
        <taxon>Chromadorea</taxon>
        <taxon>Rhabditida</taxon>
        <taxon>Spirurina</taxon>
        <taxon>Ascaridomorpha</taxon>
        <taxon>Ascaridoidea</taxon>
        <taxon>Ascarididae</taxon>
        <taxon>Ascaris</taxon>
    </lineage>
</organism>
<dbReference type="SUPFAM" id="SSF82866">
    <property type="entry name" value="Multidrug efflux transporter AcrB transmembrane domain"/>
    <property type="match status" value="2"/>
</dbReference>
<feature type="transmembrane region" description="Helical" evidence="8">
    <location>
        <begin position="1436"/>
        <end position="1456"/>
    </location>
</feature>
<feature type="transmembrane region" description="Helical" evidence="8">
    <location>
        <begin position="1367"/>
        <end position="1388"/>
    </location>
</feature>
<dbReference type="GO" id="GO:0008158">
    <property type="term" value="F:hedgehog receptor activity"/>
    <property type="evidence" value="ECO:0007669"/>
    <property type="project" value="TreeGrafter"/>
</dbReference>
<feature type="transmembrane region" description="Helical" evidence="8">
    <location>
        <begin position="878"/>
        <end position="897"/>
    </location>
</feature>
<sequence length="1581" mass="176386">MLTLIEPPGSKRAVPTANNRSAQHLLNFAAATDDDDEVDADDAVERGAIERTGTPSLAQASQILRIDNFLVGRSNSYGYSERWKREFSERPSWCDADMTLQQIKRGKARGNRLALYSRSLIQKALFALGSFVERHAFLVIAVVLAFFTFCCYGLQFVRIETDIVKLWVARGGRLDEELSFLTRVQQHSIGTKIKRENGLGGGYQVVIHTPPLEANNILTKEGLLEHVAIMQQIAQYRIEVAGENWTLSDICFKPPSPEIDNSSMAARYASIIDRIIPCIWITPIDCFWEGSKAIGPHPSIEASSLGIAKEFLTSLPPKERFSWSDLDPQAIVDELDELFSLGNTRSFFHRADIGKGYLDRWCIDPLDAECPRYAPNYFPFCDLIPRFLEYAKRSDFEVPIDPQYLKDEEEKMKRDNTQFNLFDFFSGKKKRDVDRIKRTLEQTNPVSLGGDSLASSITSSVNDKASMAEAPTSDMMSDVTGSLEDELQNPSSRTPDADKFNSSTIASSDATATTEHPEAARRERAASDEPQRGVVEQNHSEWSSAHALSDLDDLYSEEEEAAIINVTLCKKYARPMADWMKQNPEKWSEFLSKAEFPVTPDYGKVVYGGCRGFAKGVMSWPQDLIIGGARQADKKLKSAEAFQSVFLVASPNDVFLRFKDGERRHLKPNLDANLWNVTVAEEVIRTWQRNFTHNLYNHEWNFQRDASGNVKKEYRRVHPLASTSIADMLEEFCQFNYTIILIGYLLMLAYALHSQMRRHGCMLSADSCMGLAFAGVLTVTFASVAGLGLATWFGIEFNAATTQIVPFLTLGIGVDNMFLLLHNYHAVVDNVKTEEVGMLMKETGMSILMTSINNILSFLAGTLLPIPALRGFCAQSSILLTFNLLAILTIYPAIISLDLRRRKNARRDVCCCVVANELLVADDDYSVGIGVKPHVQEKRTVGDLVPSYHNLYSRNDREDDVEDDVKPWTLHAFLRHYYIPFLKQGTTKAVILFVCGCMLVAALIGIHRASYGLELSDVLPEHTAPAAFLKARDRYFSFYPMFAVLKGPNIDYARDQHKIDNYRRSIGRSHFVVKVDGGEPSEKYWLSLMRAWLRSLQTELDQAIAMGQISTTNDAIVDETLSFTGSSRKLSAAAIIAYRLTCSYGNTYNCSGRLIFHPYLILPILNVVLINVVSVYEENRKASCGNVLEPDWKLDGVFIVLHTTMVRKESWMSIDHGLTRIGKMRLIDESGTINVDGFYNYVTGWYNSDSMMYHVSQASFFPTPPQWSYENSSALLVPPAEPFAYSQIPFYLTGLTDTPVIIEMIKEIRAVCDQFAKEGLPNFPSGIAFTFWEQYLHLSRNLLQAICVIAFAVFFVISLIICSPWAAGVIMVILILMTVELAGFLGLTGIKLNPVSAVTIITAVGIGVEFTAHVVLAFLTSLGTREARMAAAVDRVFVPVIHGALSTLLGIIMLAFSEFEFVVKYFFVVMTALIAIGIVNGLALLPVLLSLVGPPCEVSPVDGTDRLPPPPALRRSRNKRLVQEMQTHRRNDSDDSNTGTLGPENCSTMLLIEPPRDGSSGPGPRLVVNTHARSASAHIAT</sequence>
<keyword evidence="4 8" id="KW-1133">Transmembrane helix</keyword>
<evidence type="ECO:0000256" key="6">
    <source>
        <dbReference type="ARBA" id="ARBA00023180"/>
    </source>
</evidence>
<feature type="compositionally biased region" description="Low complexity" evidence="7">
    <location>
        <begin position="502"/>
        <end position="514"/>
    </location>
</feature>
<dbReference type="PROSITE" id="PS50156">
    <property type="entry name" value="SSD"/>
    <property type="match status" value="1"/>
</dbReference>
<dbReference type="Pfam" id="PF12349">
    <property type="entry name" value="Sterol-sensing"/>
    <property type="match status" value="1"/>
</dbReference>
<feature type="transmembrane region" description="Helical" evidence="8">
    <location>
        <begin position="735"/>
        <end position="752"/>
    </location>
</feature>
<proteinExistence type="inferred from homology"/>
<feature type="transmembrane region" description="Helical" evidence="8">
    <location>
        <begin position="989"/>
        <end position="1006"/>
    </location>
</feature>
<name>A0A9J2PI08_ASCLU</name>
<feature type="compositionally biased region" description="Basic and acidic residues" evidence="7">
    <location>
        <begin position="515"/>
        <end position="531"/>
    </location>
</feature>
<feature type="domain" description="SSD" evidence="9">
    <location>
        <begin position="736"/>
        <end position="897"/>
    </location>
</feature>